<sequence length="162" mass="18041">MNENKVSLIVTGLEILLPQTRSIDSVVQQLIQEAKREIHVAAYLLTKGALHIIEQLERSAENGIKITILVDHLEEQEYPIVRRLKSLATRPNVSVVSFCDPKGGHLHAKVLVVDRTKAVIGSANLSWGGMVTNYEIGVLVEGETAWKIAEIIDRLVMLAKQW</sequence>
<dbReference type="EMBL" id="QMQV01000104">
    <property type="protein sequence ID" value="RLE47817.1"/>
    <property type="molecule type" value="Genomic_DNA"/>
</dbReference>
<dbReference type="PANTHER" id="PTHR21248:SF22">
    <property type="entry name" value="PHOSPHOLIPASE D"/>
    <property type="match status" value="1"/>
</dbReference>
<dbReference type="GO" id="GO:0032049">
    <property type="term" value="P:cardiolipin biosynthetic process"/>
    <property type="evidence" value="ECO:0007669"/>
    <property type="project" value="UniProtKB-ARBA"/>
</dbReference>
<dbReference type="InterPro" id="IPR001736">
    <property type="entry name" value="PLipase_D/transphosphatidylase"/>
</dbReference>
<dbReference type="GO" id="GO:0016020">
    <property type="term" value="C:membrane"/>
    <property type="evidence" value="ECO:0007669"/>
    <property type="project" value="TreeGrafter"/>
</dbReference>
<dbReference type="InterPro" id="IPR025202">
    <property type="entry name" value="PLD-like_dom"/>
</dbReference>
<organism evidence="2 3">
    <name type="scientific">Thermoproteota archaeon</name>
    <dbReference type="NCBI Taxonomy" id="2056631"/>
    <lineage>
        <taxon>Archaea</taxon>
        <taxon>Thermoproteota</taxon>
    </lineage>
</organism>
<proteinExistence type="predicted"/>
<dbReference type="AlphaFoldDB" id="A0A497EL05"/>
<evidence type="ECO:0000313" key="2">
    <source>
        <dbReference type="EMBL" id="RLE47817.1"/>
    </source>
</evidence>
<reference evidence="2 3" key="1">
    <citation type="submission" date="2018-06" db="EMBL/GenBank/DDBJ databases">
        <title>Extensive metabolic versatility and redundancy in microbially diverse, dynamic hydrothermal sediments.</title>
        <authorList>
            <person name="Dombrowski N."/>
            <person name="Teske A."/>
            <person name="Baker B.J."/>
        </authorList>
    </citation>
    <scope>NUCLEOTIDE SEQUENCE [LARGE SCALE GENOMIC DNA]</scope>
    <source>
        <strain evidence="2">B66_G16</strain>
    </source>
</reference>
<protein>
    <recommendedName>
        <fullName evidence="1">PLD phosphodiesterase domain-containing protein</fullName>
    </recommendedName>
</protein>
<dbReference type="Proteomes" id="UP000278475">
    <property type="component" value="Unassembled WGS sequence"/>
</dbReference>
<evidence type="ECO:0000313" key="3">
    <source>
        <dbReference type="Proteomes" id="UP000278475"/>
    </source>
</evidence>
<dbReference type="Pfam" id="PF13091">
    <property type="entry name" value="PLDc_2"/>
    <property type="match status" value="1"/>
</dbReference>
<feature type="non-terminal residue" evidence="2">
    <location>
        <position position="162"/>
    </location>
</feature>
<dbReference type="PANTHER" id="PTHR21248">
    <property type="entry name" value="CARDIOLIPIN SYNTHASE"/>
    <property type="match status" value="1"/>
</dbReference>
<dbReference type="CDD" id="cd00138">
    <property type="entry name" value="PLDc_SF"/>
    <property type="match status" value="1"/>
</dbReference>
<dbReference type="GO" id="GO:0008808">
    <property type="term" value="F:cardiolipin synthase activity"/>
    <property type="evidence" value="ECO:0007669"/>
    <property type="project" value="TreeGrafter"/>
</dbReference>
<dbReference type="SMART" id="SM00155">
    <property type="entry name" value="PLDc"/>
    <property type="match status" value="1"/>
</dbReference>
<evidence type="ECO:0000259" key="1">
    <source>
        <dbReference type="PROSITE" id="PS50035"/>
    </source>
</evidence>
<gene>
    <name evidence="2" type="ORF">DRJ31_08280</name>
</gene>
<dbReference type="PROSITE" id="PS50035">
    <property type="entry name" value="PLD"/>
    <property type="match status" value="1"/>
</dbReference>
<comment type="caution">
    <text evidence="2">The sequence shown here is derived from an EMBL/GenBank/DDBJ whole genome shotgun (WGS) entry which is preliminary data.</text>
</comment>
<dbReference type="Gene3D" id="3.30.870.10">
    <property type="entry name" value="Endonuclease Chain A"/>
    <property type="match status" value="1"/>
</dbReference>
<name>A0A497EL05_9CREN</name>
<accession>A0A497EL05</accession>
<dbReference type="SUPFAM" id="SSF56024">
    <property type="entry name" value="Phospholipase D/nuclease"/>
    <property type="match status" value="1"/>
</dbReference>
<feature type="domain" description="PLD phosphodiesterase" evidence="1">
    <location>
        <begin position="102"/>
        <end position="129"/>
    </location>
</feature>